<reference evidence="2 3" key="1">
    <citation type="submission" date="2021-02" db="EMBL/GenBank/DDBJ databases">
        <title>De Novo genome assembly of isolated myxobacteria.</title>
        <authorList>
            <person name="Stevens D.C."/>
        </authorList>
    </citation>
    <scope>NUCLEOTIDE SEQUENCE [LARGE SCALE GENOMIC DNA]</scope>
    <source>
        <strain evidence="2 3">ATCC 29039</strain>
    </source>
</reference>
<gene>
    <name evidence="2" type="ORF">JYK02_36625</name>
</gene>
<proteinExistence type="predicted"/>
<dbReference type="InterPro" id="IPR030916">
    <property type="entry name" value="ELWxxDGT_rpt"/>
</dbReference>
<dbReference type="NCBIfam" id="TIGR04534">
    <property type="entry name" value="ELWxxDGT_rpt"/>
    <property type="match status" value="1"/>
</dbReference>
<dbReference type="Proteomes" id="UP000664052">
    <property type="component" value="Unassembled WGS sequence"/>
</dbReference>
<evidence type="ECO:0000256" key="1">
    <source>
        <dbReference type="SAM" id="MobiDB-lite"/>
    </source>
</evidence>
<evidence type="ECO:0000313" key="3">
    <source>
        <dbReference type="Proteomes" id="UP000664052"/>
    </source>
</evidence>
<dbReference type="RefSeq" id="WP_207057601.1">
    <property type="nucleotide sequence ID" value="NZ_JAFIMU010000017.1"/>
</dbReference>
<dbReference type="EMBL" id="JAFIMU010000017">
    <property type="protein sequence ID" value="MBN8233054.1"/>
    <property type="molecule type" value="Genomic_DNA"/>
</dbReference>
<feature type="compositionally biased region" description="Polar residues" evidence="1">
    <location>
        <begin position="18"/>
        <end position="30"/>
    </location>
</feature>
<evidence type="ECO:0008006" key="4">
    <source>
        <dbReference type="Google" id="ProtNLM"/>
    </source>
</evidence>
<protein>
    <recommendedName>
        <fullName evidence="4">Hyalin</fullName>
    </recommendedName>
</protein>
<name>A0ABS3DNY6_9BACT</name>
<accession>A0ABS3DNY6</accession>
<evidence type="ECO:0000313" key="2">
    <source>
        <dbReference type="EMBL" id="MBN8233054.1"/>
    </source>
</evidence>
<feature type="region of interest" description="Disordered" evidence="1">
    <location>
        <begin position="244"/>
        <end position="263"/>
    </location>
</feature>
<feature type="compositionally biased region" description="Pro residues" evidence="1">
    <location>
        <begin position="64"/>
        <end position="80"/>
    </location>
</feature>
<sequence>MSVKSPLRTLAVFLLTLGTNTGCESPTPASGTDPLPTVEGPTGPVDPGPLPQEPVEEDPGPVAQQPPPVKEEPPPVQEEPPPLEEEDDADVARPFLVKDLSPGVRPGLPHVRLDGRAQLGAYTYFAADDGIHGWELWRTDGTPEGTSLVTDLLPGREGSDPSPLVRMGDSLYFTARMRPGVSAEYDLYALWRTDGTAAGTRRLVTLMRHAWDVTVRDGRLFFRASPQDDFFGMDPSLWSTDGTPEGTVNLGRGPHPPTPPEPTVTQDPALMPAPGASSFGWNSEAVDVDGTLFFTTQPDAQDGGLWKSDGTPEGTTRVEIKAEATFEHRPRNLAALNGGVLFLEEDWRDQNSLWWLERGATEARRLGKVAQAREGEGLSFASSGTRAWFIQGAPWQWSTQELWTTDGTVEGTVRLAPAGNPLFQAARLLTPVGDTLYFVSDEGEGSTYGALWKSDGTSKGTVRVQSFRENAGRWADVLAIYPAGSRMFLLVLKETGYEVWLREGTSETARFVAPLPYDFNYHFRNEAAVVGDTLFLSCPHSFFSGSLLWKTDGHDSGPVRGLASQPFHLTAHGDRVLFWTTDAEGGYELWQSDGTLVGTTPVRDAAPGAAGSVAFPVPLVPLRPGGPLLFAASDGASGLELWKTDGTALGTKRLVDGVPGVRSSAPANLTVAGDHLFFSAWTPESGRELWALPRQAPGAETSP</sequence>
<keyword evidence="3" id="KW-1185">Reference proteome</keyword>
<organism evidence="2 3">
    <name type="scientific">Corallococcus macrosporus</name>
    <dbReference type="NCBI Taxonomy" id="35"/>
    <lineage>
        <taxon>Bacteria</taxon>
        <taxon>Pseudomonadati</taxon>
        <taxon>Myxococcota</taxon>
        <taxon>Myxococcia</taxon>
        <taxon>Myxococcales</taxon>
        <taxon>Cystobacterineae</taxon>
        <taxon>Myxococcaceae</taxon>
        <taxon>Corallococcus</taxon>
    </lineage>
</organism>
<dbReference type="InterPro" id="IPR011047">
    <property type="entry name" value="Quinoprotein_ADH-like_sf"/>
</dbReference>
<comment type="caution">
    <text evidence="2">The sequence shown here is derived from an EMBL/GenBank/DDBJ whole genome shotgun (WGS) entry which is preliminary data.</text>
</comment>
<feature type="region of interest" description="Disordered" evidence="1">
    <location>
        <begin position="18"/>
        <end position="88"/>
    </location>
</feature>
<dbReference type="SUPFAM" id="SSF50998">
    <property type="entry name" value="Quinoprotein alcohol dehydrogenase-like"/>
    <property type="match status" value="1"/>
</dbReference>